<comment type="caution">
    <text evidence="2">The sequence shown here is derived from an EMBL/GenBank/DDBJ whole genome shotgun (WGS) entry which is preliminary data.</text>
</comment>
<dbReference type="AlphaFoldDB" id="A0A8H6IQC2"/>
<name>A0A8H6IQC2_9PEZI</name>
<dbReference type="InterPro" id="IPR053008">
    <property type="entry name" value="Phomopsin_biosynth_assoc"/>
</dbReference>
<evidence type="ECO:0000313" key="2">
    <source>
        <dbReference type="EMBL" id="KAF6792042.1"/>
    </source>
</evidence>
<keyword evidence="1" id="KW-0812">Transmembrane</keyword>
<keyword evidence="1" id="KW-0472">Membrane</keyword>
<feature type="transmembrane region" description="Helical" evidence="1">
    <location>
        <begin position="23"/>
        <end position="42"/>
    </location>
</feature>
<reference evidence="2 3" key="1">
    <citation type="journal article" date="2020" name="Phytopathology">
        <title>Genome Sequence Resources of Colletotrichum truncatum, C. plurivorum, C. musicola, and C. sojae: Four Species Pathogenic to Soybean (Glycine max).</title>
        <authorList>
            <person name="Rogerio F."/>
            <person name="Boufleur T.R."/>
            <person name="Ciampi-Guillardi M."/>
            <person name="Sukno S.A."/>
            <person name="Thon M.R."/>
            <person name="Massola Junior N.S."/>
            <person name="Baroncelli R."/>
        </authorList>
    </citation>
    <scope>NUCLEOTIDE SEQUENCE [LARGE SCALE GENOMIC DNA]</scope>
    <source>
        <strain evidence="2 3">LFN0009</strain>
    </source>
</reference>
<evidence type="ECO:0000256" key="1">
    <source>
        <dbReference type="SAM" id="Phobius"/>
    </source>
</evidence>
<dbReference type="Proteomes" id="UP000652219">
    <property type="component" value="Unassembled WGS sequence"/>
</dbReference>
<dbReference type="EMBL" id="WIGN01000463">
    <property type="protein sequence ID" value="KAF6792042.1"/>
    <property type="molecule type" value="Genomic_DNA"/>
</dbReference>
<dbReference type="PANTHER" id="PTHR35896">
    <property type="entry name" value="IG-LIKE DOMAIN-CONTAINING PROTEIN"/>
    <property type="match status" value="1"/>
</dbReference>
<proteinExistence type="predicted"/>
<dbReference type="PANTHER" id="PTHR35896:SF3">
    <property type="entry name" value="MAJOR FACILITATOR SUPERFAMILY TRANSPORTER"/>
    <property type="match status" value="1"/>
</dbReference>
<keyword evidence="3" id="KW-1185">Reference proteome</keyword>
<keyword evidence="1" id="KW-1133">Transmembrane helix</keyword>
<accession>A0A8H6IQC2</accession>
<evidence type="ECO:0000313" key="3">
    <source>
        <dbReference type="Proteomes" id="UP000652219"/>
    </source>
</evidence>
<protein>
    <submittedName>
        <fullName evidence="2">Uncharacterized protein</fullName>
    </submittedName>
</protein>
<sequence length="244" mass="27867">MENHYEKSTTSDRGQHSGLSRSVRLLLFLIGATSFILVDLYVRLESDGGNASSNSDLTSNLGLVTGILEDKFPCGRDGATAVARGCRFESYTATWQPPQCFDAPLDDEFRQTKPWKFYMDRNASAEVSWGAVEKGIFPEVWTTWEFHLYSCAFIWKKEVKIAHGIISGTIDYHQCLDHALMQDYARPKDHVSVPFWPRFTSCRPPSDISVHQFDLKPTQDKKVTEVHEHSHLHGSNKEFDHRAW</sequence>
<gene>
    <name evidence="2" type="ORF">CSOJ01_14230</name>
</gene>
<organism evidence="2 3">
    <name type="scientific">Colletotrichum sojae</name>
    <dbReference type="NCBI Taxonomy" id="2175907"/>
    <lineage>
        <taxon>Eukaryota</taxon>
        <taxon>Fungi</taxon>
        <taxon>Dikarya</taxon>
        <taxon>Ascomycota</taxon>
        <taxon>Pezizomycotina</taxon>
        <taxon>Sordariomycetes</taxon>
        <taxon>Hypocreomycetidae</taxon>
        <taxon>Glomerellales</taxon>
        <taxon>Glomerellaceae</taxon>
        <taxon>Colletotrichum</taxon>
        <taxon>Colletotrichum orchidearum species complex</taxon>
    </lineage>
</organism>